<feature type="coiled-coil region" evidence="3">
    <location>
        <begin position="182"/>
        <end position="209"/>
    </location>
</feature>
<protein>
    <recommendedName>
        <fullName evidence="5">HhH-GPD domain-containing protein</fullName>
    </recommendedName>
</protein>
<feature type="compositionally biased region" description="Basic residues" evidence="4">
    <location>
        <begin position="905"/>
        <end position="914"/>
    </location>
</feature>
<comment type="caution">
    <text evidence="6">The sequence shown here is derived from an EMBL/GenBank/DDBJ whole genome shotgun (WGS) entry which is preliminary data.</text>
</comment>
<feature type="compositionally biased region" description="Basic and acidic residues" evidence="4">
    <location>
        <begin position="893"/>
        <end position="904"/>
    </location>
</feature>
<dbReference type="PANTHER" id="PTHR15074:SF0">
    <property type="entry name" value="METHYL-CPG-BINDING DOMAIN PROTEIN 4-LIKE PROTEIN"/>
    <property type="match status" value="1"/>
</dbReference>
<dbReference type="AlphaFoldDB" id="A0A436ZNN3"/>
<dbReference type="VEuPathDB" id="FungiDB:DFL_008406"/>
<feature type="compositionally biased region" description="Basic and acidic residues" evidence="4">
    <location>
        <begin position="714"/>
        <end position="735"/>
    </location>
</feature>
<feature type="compositionally biased region" description="Low complexity" evidence="4">
    <location>
        <begin position="736"/>
        <end position="745"/>
    </location>
</feature>
<feature type="compositionally biased region" description="Basic and acidic residues" evidence="4">
    <location>
        <begin position="861"/>
        <end position="885"/>
    </location>
</feature>
<reference evidence="6 7" key="1">
    <citation type="submission" date="2019-01" db="EMBL/GenBank/DDBJ databases">
        <title>Intercellular communication is required for trap formation in the nematode-trapping fungus Duddingtonia flagrans.</title>
        <authorList>
            <person name="Youssar L."/>
            <person name="Wernet V."/>
            <person name="Hensel N."/>
            <person name="Hildebrandt H.-G."/>
            <person name="Fischer R."/>
        </authorList>
    </citation>
    <scope>NUCLEOTIDE SEQUENCE [LARGE SCALE GENOMIC DNA]</scope>
    <source>
        <strain evidence="6 7">CBS H-5679</strain>
    </source>
</reference>
<name>A0A436ZNN3_ARTFL</name>
<dbReference type="EMBL" id="SAEB01000012">
    <property type="protein sequence ID" value="RVD80509.1"/>
    <property type="molecule type" value="Genomic_DNA"/>
</dbReference>
<evidence type="ECO:0000256" key="2">
    <source>
        <dbReference type="ARBA" id="ARBA00023242"/>
    </source>
</evidence>
<feature type="compositionally biased region" description="Polar residues" evidence="4">
    <location>
        <begin position="7"/>
        <end position="21"/>
    </location>
</feature>
<evidence type="ECO:0000256" key="1">
    <source>
        <dbReference type="ARBA" id="ARBA00004123"/>
    </source>
</evidence>
<dbReference type="Pfam" id="PF00730">
    <property type="entry name" value="HhH-GPD"/>
    <property type="match status" value="1"/>
</dbReference>
<dbReference type="InterPro" id="IPR003265">
    <property type="entry name" value="HhH-GPD_domain"/>
</dbReference>
<dbReference type="InterPro" id="IPR045138">
    <property type="entry name" value="MeCP2/MBD4"/>
</dbReference>
<feature type="domain" description="HhH-GPD" evidence="5">
    <location>
        <begin position="1062"/>
        <end position="1164"/>
    </location>
</feature>
<feature type="region of interest" description="Disordered" evidence="4">
    <location>
        <begin position="351"/>
        <end position="386"/>
    </location>
</feature>
<sequence>MLASDTHPISTAGSPLGSQASLSASQIPTLEMRVIALETKLRHHKPEHPCDCKYELSLLEEKLGGLDEHPWELRISEVEQKQRRDAKDVSRLWKELRECQDRTETLMAEHHWVSSQEKGVDRVKSTNTLYLMEQTIEKLREFERSQEELAACLVGLKKRCDEMEGDIRRVQPWMINQMVEKQENVADKIARLNGNAKTLENRVGELMALKGVISKQLDTISDTVDSKGSEEARTIANIASENQNTGVTEDDLLSGAQFETQAPRATGSQILYYGNNSERSIWVPPTSGEPTHTPYTHGIPTVLEQPEGWGDVRAEICRQLEESQKAYFSSQPELETKEKSEATDGEVVEISLARSPEEVSQSEPDISKKKRKRVRKRSKSKSPTFNAINEENKPVLKVESEQADENVESETIVLSEYLHPSDSCHPTVSAVEYGHSTRNTDADARFFKLFAKSLSSKKSRPSLRKSKSKTIVKSNCKDKTKSIPVSELFKQDKGINNVFRGGVGNISTRLASGPLSTIPLDIPVYFESLLRLRYILRDFNPFWNNSSSPTYRVFAIFLKRRMENPIEQVMEGSTGRGRRASSRIQKLVEEPILPSTREESSEVVEDVSNAENTLDEPSEPKPVLPSEDSSMETSPYFAEATPQTTTRRLRPRTFRSPIKVSPLLLSKRVTRSASTTTPRARKQDEMVEEYEETPEKSKNDKSSKTPKTASSKKTPKEKSGKTPKDAAKEASKDTAKPSSKTPSKTPSKKPSKTPSKTPSKPTSSENPSKGSARKTNAPTTTDTNESDLVLKYGENFDWGEYASFCMRRTRLPTDPSVTTVIENIKLYGNWKGENRTSSGKASGVSKKKQSATETSAIATNEPKEEKKRTKEERKIERELKKQRKEERRRRKEEKKQKKERDGETKKKHKHKKKSKEGEEKEAGTDTSSEGATPREQQSSSSPEASGNTTSDSTQPTRSRKRKSDDSETPKPKKAKKSTTDVENASTVEEPKSITKQRKSPAKQDVPSTALETVSESVLNLGSNSPSKRVPAGTSVIVPPPVDAERFGLIQEEVCHNPYYLLIATVFLQKTKASSAIPVFREFLRRWPTPQDLLASSMDQVKAMFNPLGLHTVRAKTVWMMAHHFHLLDPYKKPRGLQSWKVRADYKPEDPTGLNRKWGCIIGDVYGCGMYAIDSWRIFCMKPGEGGFIDGTTVGKPQKRKTVDDDTLALPAVMYPSDFTPGDEEWRKISPDREVLDKELQAYIRWMHAKDAAGFGTVIVKP</sequence>
<evidence type="ECO:0000256" key="4">
    <source>
        <dbReference type="SAM" id="MobiDB-lite"/>
    </source>
</evidence>
<proteinExistence type="predicted"/>
<dbReference type="Proteomes" id="UP000283090">
    <property type="component" value="Unassembled WGS sequence"/>
</dbReference>
<dbReference type="OrthoDB" id="5351275at2759"/>
<feature type="region of interest" description="Disordered" evidence="4">
    <location>
        <begin position="571"/>
        <end position="789"/>
    </location>
</feature>
<dbReference type="STRING" id="97331.A0A436ZNN3"/>
<organism evidence="6 7">
    <name type="scientific">Arthrobotrys flagrans</name>
    <name type="common">Nematode-trapping fungus</name>
    <name type="synonym">Trichothecium flagrans</name>
    <dbReference type="NCBI Taxonomy" id="97331"/>
    <lineage>
        <taxon>Eukaryota</taxon>
        <taxon>Fungi</taxon>
        <taxon>Dikarya</taxon>
        <taxon>Ascomycota</taxon>
        <taxon>Pezizomycotina</taxon>
        <taxon>Orbiliomycetes</taxon>
        <taxon>Orbiliales</taxon>
        <taxon>Orbiliaceae</taxon>
        <taxon>Arthrobotrys</taxon>
    </lineage>
</organism>
<keyword evidence="2" id="KW-0539">Nucleus</keyword>
<dbReference type="InterPro" id="IPR011257">
    <property type="entry name" value="DNA_glycosylase"/>
</dbReference>
<evidence type="ECO:0000256" key="3">
    <source>
        <dbReference type="SAM" id="Coils"/>
    </source>
</evidence>
<dbReference type="PANTHER" id="PTHR15074">
    <property type="entry name" value="METHYL-CPG-BINDING PROTEIN"/>
    <property type="match status" value="1"/>
</dbReference>
<dbReference type="GO" id="GO:0005634">
    <property type="term" value="C:nucleus"/>
    <property type="evidence" value="ECO:0007669"/>
    <property type="project" value="UniProtKB-SubCell"/>
</dbReference>
<feature type="region of interest" description="Disordered" evidence="4">
    <location>
        <begin position="826"/>
        <end position="1010"/>
    </location>
</feature>
<feature type="compositionally biased region" description="Basic and acidic residues" evidence="4">
    <location>
        <begin position="693"/>
        <end position="703"/>
    </location>
</feature>
<dbReference type="GeneID" id="93590717"/>
<comment type="subcellular location">
    <subcellularLocation>
        <location evidence="1">Nucleus</location>
    </subcellularLocation>
</comment>
<feature type="region of interest" description="Disordered" evidence="4">
    <location>
        <begin position="1"/>
        <end position="21"/>
    </location>
</feature>
<accession>A0A436ZNN3</accession>
<keyword evidence="7" id="KW-1185">Reference proteome</keyword>
<dbReference type="GO" id="GO:0006285">
    <property type="term" value="P:base-excision repair, AP site formation"/>
    <property type="evidence" value="ECO:0007669"/>
    <property type="project" value="UniProtKB-ARBA"/>
</dbReference>
<evidence type="ECO:0000259" key="5">
    <source>
        <dbReference type="Pfam" id="PF00730"/>
    </source>
</evidence>
<feature type="compositionally biased region" description="Basic residues" evidence="4">
    <location>
        <begin position="368"/>
        <end position="380"/>
    </location>
</feature>
<keyword evidence="3" id="KW-0175">Coiled coil</keyword>
<dbReference type="SUPFAM" id="SSF48150">
    <property type="entry name" value="DNA-glycosylase"/>
    <property type="match status" value="1"/>
</dbReference>
<feature type="compositionally biased region" description="Low complexity" evidence="4">
    <location>
        <begin position="752"/>
        <end position="769"/>
    </location>
</feature>
<evidence type="ECO:0000313" key="7">
    <source>
        <dbReference type="Proteomes" id="UP000283090"/>
    </source>
</evidence>
<dbReference type="GO" id="GO:0003824">
    <property type="term" value="F:catalytic activity"/>
    <property type="evidence" value="ECO:0007669"/>
    <property type="project" value="InterPro"/>
</dbReference>
<dbReference type="Gene3D" id="1.10.340.30">
    <property type="entry name" value="Hypothetical protein, domain 2"/>
    <property type="match status" value="1"/>
</dbReference>
<dbReference type="GO" id="GO:0003677">
    <property type="term" value="F:DNA binding"/>
    <property type="evidence" value="ECO:0007669"/>
    <property type="project" value="InterPro"/>
</dbReference>
<gene>
    <name evidence="6" type="ORF">DFL_008406</name>
</gene>
<dbReference type="RefSeq" id="XP_067486053.1">
    <property type="nucleotide sequence ID" value="XM_067638134.1"/>
</dbReference>
<feature type="compositionally biased region" description="Polar residues" evidence="4">
    <location>
        <begin position="924"/>
        <end position="956"/>
    </location>
</feature>
<feature type="compositionally biased region" description="Polar residues" evidence="4">
    <location>
        <begin position="773"/>
        <end position="783"/>
    </location>
</feature>
<evidence type="ECO:0000313" key="6">
    <source>
        <dbReference type="EMBL" id="RVD80509.1"/>
    </source>
</evidence>